<evidence type="ECO:0000313" key="1">
    <source>
        <dbReference type="EMBL" id="KAA0063831.1"/>
    </source>
</evidence>
<name>A0A5D3C5V4_CUCMM</name>
<evidence type="ECO:0000313" key="3">
    <source>
        <dbReference type="Proteomes" id="UP000321393"/>
    </source>
</evidence>
<sequence length="53" mass="5751">MDEGKGGMPSRLPRGLGERGAIAEMRGPTGSGFNWNDDVKCIIAERDVFGNWV</sequence>
<dbReference type="Proteomes" id="UP000321393">
    <property type="component" value="Unassembled WGS sequence"/>
</dbReference>
<evidence type="ECO:0000313" key="4">
    <source>
        <dbReference type="Proteomes" id="UP000321947"/>
    </source>
</evidence>
<dbReference type="AlphaFoldDB" id="A0A5D3C5V4"/>
<evidence type="ECO:0000313" key="2">
    <source>
        <dbReference type="EMBL" id="TYK07293.1"/>
    </source>
</evidence>
<dbReference type="Proteomes" id="UP000321947">
    <property type="component" value="Unassembled WGS sequence"/>
</dbReference>
<proteinExistence type="predicted"/>
<organism evidence="2 4">
    <name type="scientific">Cucumis melo var. makuwa</name>
    <name type="common">Oriental melon</name>
    <dbReference type="NCBI Taxonomy" id="1194695"/>
    <lineage>
        <taxon>Eukaryota</taxon>
        <taxon>Viridiplantae</taxon>
        <taxon>Streptophyta</taxon>
        <taxon>Embryophyta</taxon>
        <taxon>Tracheophyta</taxon>
        <taxon>Spermatophyta</taxon>
        <taxon>Magnoliopsida</taxon>
        <taxon>eudicotyledons</taxon>
        <taxon>Gunneridae</taxon>
        <taxon>Pentapetalae</taxon>
        <taxon>rosids</taxon>
        <taxon>fabids</taxon>
        <taxon>Cucurbitales</taxon>
        <taxon>Cucurbitaceae</taxon>
        <taxon>Benincaseae</taxon>
        <taxon>Cucumis</taxon>
    </lineage>
</organism>
<reference evidence="3 4" key="1">
    <citation type="submission" date="2019-08" db="EMBL/GenBank/DDBJ databases">
        <title>Draft genome sequences of two oriental melons (Cucumis melo L. var makuwa).</title>
        <authorList>
            <person name="Kwon S.-Y."/>
        </authorList>
    </citation>
    <scope>NUCLEOTIDE SEQUENCE [LARGE SCALE GENOMIC DNA]</scope>
    <source>
        <strain evidence="4">cv. Chang Bougi</strain>
        <strain evidence="3">cv. SW 3</strain>
        <tissue evidence="2">Leaf</tissue>
    </source>
</reference>
<comment type="caution">
    <text evidence="2">The sequence shown here is derived from an EMBL/GenBank/DDBJ whole genome shotgun (WGS) entry which is preliminary data.</text>
</comment>
<protein>
    <submittedName>
        <fullName evidence="2">Myb_DNA-bind_3 domain-containing protein</fullName>
    </submittedName>
</protein>
<gene>
    <name evidence="2" type="ORF">E5676_scaffold202G00020</name>
    <name evidence="1" type="ORF">E6C27_scaffold827G00520</name>
</gene>
<accession>A0A5D3C5V4</accession>
<dbReference type="EMBL" id="SSTD01013307">
    <property type="protein sequence ID" value="TYK07293.1"/>
    <property type="molecule type" value="Genomic_DNA"/>
</dbReference>
<dbReference type="EMBL" id="SSTE01002217">
    <property type="protein sequence ID" value="KAA0063831.1"/>
    <property type="molecule type" value="Genomic_DNA"/>
</dbReference>
<dbReference type="OrthoDB" id="618098at2759"/>